<dbReference type="Gene3D" id="1.10.287.210">
    <property type="match status" value="1"/>
</dbReference>
<protein>
    <submittedName>
        <fullName evidence="3">Uncharacterized protein</fullName>
    </submittedName>
</protein>
<dbReference type="OMA" id="ENSMALD"/>
<dbReference type="Proteomes" id="UP000694559">
    <property type="component" value="Unplaced"/>
</dbReference>
<dbReference type="Ensembl" id="ENSNNAT00000020936.1">
    <property type="protein sequence ID" value="ENSNNAP00000019950.1"/>
    <property type="gene ID" value="ENSNNAG00000013262.1"/>
</dbReference>
<sequence>MYVVTEERRKPEISSENNPDMGVWEKNTLMKDMADVATLLNKTKCWVCMHMPTTGSSGLVFAGVPLTRKQIAEHPGSFPGTFSSLLTDKKNKPILALSHRLQMEAEICFEITNQTGNGTFLGRYPHCKQTIVIDAKNLTWSGKNEQGNDVEVGWDSMGSEYQCKAAIFNCTRDCECIQHNLTCTKGDIITGTKTISCRLTTGKFLNAHMCQVIGMIITQANATWAVNKLLPLYLGEVWWLCGHNAYPEIPGGWFGTCALGWVSPAVWVNQSLPVGLRLRNKREVPSLDSGLTLGGSWSTQLAKGLQPNLGAAMNYRDLHKLNNWTTHMFNFTIKTLKAINQEMQEIRTVVLVCALLGAMCCTYIHDNGPNITHTIQHMEDMIKHNPLVTPVEENAMDIWGALWSWLPSGWIAGFVKILILVAGLLVGVCCCLQCFPNLISMVATLGVTHPENLVSAYLFHECPASLHMGPVNIVRVILSWD</sequence>
<dbReference type="PANTHER" id="PTHR10424">
    <property type="entry name" value="VIRAL ENVELOPE PROTEIN"/>
    <property type="match status" value="1"/>
</dbReference>
<keyword evidence="2" id="KW-1133">Transmembrane helix</keyword>
<reference evidence="3" key="2">
    <citation type="submission" date="2025-09" db="UniProtKB">
        <authorList>
            <consortium name="Ensembl"/>
        </authorList>
    </citation>
    <scope>IDENTIFICATION</scope>
</reference>
<keyword evidence="2" id="KW-0472">Membrane</keyword>
<keyword evidence="4" id="KW-1185">Reference proteome</keyword>
<accession>A0A8C6XXX0</accession>
<evidence type="ECO:0000256" key="1">
    <source>
        <dbReference type="SAM" id="MobiDB-lite"/>
    </source>
</evidence>
<name>A0A8C6XXX0_NAJNA</name>
<evidence type="ECO:0000256" key="2">
    <source>
        <dbReference type="SAM" id="Phobius"/>
    </source>
</evidence>
<dbReference type="InterPro" id="IPR018154">
    <property type="entry name" value="TLV/ENV_coat_polyprotein"/>
</dbReference>
<evidence type="ECO:0000313" key="4">
    <source>
        <dbReference type="Proteomes" id="UP000694559"/>
    </source>
</evidence>
<proteinExistence type="predicted"/>
<dbReference type="SUPFAM" id="SSF58069">
    <property type="entry name" value="Virus ectodomain"/>
    <property type="match status" value="1"/>
</dbReference>
<feature type="region of interest" description="Disordered" evidence="1">
    <location>
        <begin position="1"/>
        <end position="21"/>
    </location>
</feature>
<feature type="compositionally biased region" description="Basic and acidic residues" evidence="1">
    <location>
        <begin position="1"/>
        <end position="13"/>
    </location>
</feature>
<dbReference type="AlphaFoldDB" id="A0A8C6XXX0"/>
<keyword evidence="2" id="KW-0812">Transmembrane</keyword>
<organism evidence="3 4">
    <name type="scientific">Naja naja</name>
    <name type="common">Indian cobra</name>
    <dbReference type="NCBI Taxonomy" id="35670"/>
    <lineage>
        <taxon>Eukaryota</taxon>
        <taxon>Metazoa</taxon>
        <taxon>Chordata</taxon>
        <taxon>Craniata</taxon>
        <taxon>Vertebrata</taxon>
        <taxon>Euteleostomi</taxon>
        <taxon>Lepidosauria</taxon>
        <taxon>Squamata</taxon>
        <taxon>Bifurcata</taxon>
        <taxon>Unidentata</taxon>
        <taxon>Episquamata</taxon>
        <taxon>Toxicofera</taxon>
        <taxon>Serpentes</taxon>
        <taxon>Colubroidea</taxon>
        <taxon>Elapidae</taxon>
        <taxon>Elapinae</taxon>
        <taxon>Naja</taxon>
    </lineage>
</organism>
<dbReference type="GeneTree" id="ENSGT00960000189364"/>
<evidence type="ECO:0000313" key="3">
    <source>
        <dbReference type="Ensembl" id="ENSNNAP00000019950.1"/>
    </source>
</evidence>
<reference evidence="3" key="1">
    <citation type="submission" date="2025-08" db="UniProtKB">
        <authorList>
            <consortium name="Ensembl"/>
        </authorList>
    </citation>
    <scope>IDENTIFICATION</scope>
</reference>
<dbReference type="OrthoDB" id="9050420at2759"/>
<feature type="transmembrane region" description="Helical" evidence="2">
    <location>
        <begin position="410"/>
        <end position="435"/>
    </location>
</feature>